<evidence type="ECO:0000256" key="14">
    <source>
        <dbReference type="RuleBase" id="RU366055"/>
    </source>
</evidence>
<organism evidence="17 18">
    <name type="scientific">Cherax quadricarinatus</name>
    <name type="common">Australian red claw crayfish</name>
    <dbReference type="NCBI Taxonomy" id="27406"/>
    <lineage>
        <taxon>Eukaryota</taxon>
        <taxon>Metazoa</taxon>
        <taxon>Ecdysozoa</taxon>
        <taxon>Arthropoda</taxon>
        <taxon>Crustacea</taxon>
        <taxon>Multicrustacea</taxon>
        <taxon>Malacostraca</taxon>
        <taxon>Eumalacostraca</taxon>
        <taxon>Eucarida</taxon>
        <taxon>Decapoda</taxon>
        <taxon>Pleocyemata</taxon>
        <taxon>Astacidea</taxon>
        <taxon>Parastacoidea</taxon>
        <taxon>Parastacidae</taxon>
        <taxon>Cherax</taxon>
    </lineage>
</organism>
<feature type="active site" description="Proton acceptor" evidence="12">
    <location>
        <position position="154"/>
    </location>
</feature>
<dbReference type="GO" id="GO:0046872">
    <property type="term" value="F:metal ion binding"/>
    <property type="evidence" value="ECO:0007669"/>
    <property type="project" value="UniProtKB-KW"/>
</dbReference>
<dbReference type="Pfam" id="PF01223">
    <property type="entry name" value="Endonuclease_NS"/>
    <property type="match status" value="1"/>
</dbReference>
<dbReference type="SMART" id="SM00477">
    <property type="entry name" value="NUC"/>
    <property type="match status" value="1"/>
</dbReference>
<evidence type="ECO:0000256" key="4">
    <source>
        <dbReference type="ARBA" id="ARBA00022722"/>
    </source>
</evidence>
<keyword evidence="9" id="KW-0809">Transit peptide</keyword>
<dbReference type="GO" id="GO:0005743">
    <property type="term" value="C:mitochondrial inner membrane"/>
    <property type="evidence" value="ECO:0007669"/>
    <property type="project" value="TreeGrafter"/>
</dbReference>
<evidence type="ECO:0000256" key="13">
    <source>
        <dbReference type="PIRSR" id="PIRSR640255-2"/>
    </source>
</evidence>
<evidence type="ECO:0000256" key="12">
    <source>
        <dbReference type="PIRSR" id="PIRSR640255-1"/>
    </source>
</evidence>
<dbReference type="FunFam" id="3.40.570.10:FF:000002">
    <property type="entry name" value="Endonuclease G, mitochondrial"/>
    <property type="match status" value="1"/>
</dbReference>
<dbReference type="InterPro" id="IPR020821">
    <property type="entry name" value="ENPP1-3/EXOG-like_nuc-like"/>
</dbReference>
<protein>
    <recommendedName>
        <fullName evidence="14">Endonuclease</fullName>
        <ecNumber evidence="14">3.1.30.-</ecNumber>
    </recommendedName>
</protein>
<dbReference type="EMBL" id="JARKIK010000014">
    <property type="protein sequence ID" value="KAK8747535.1"/>
    <property type="molecule type" value="Genomic_DNA"/>
</dbReference>
<gene>
    <name evidence="17" type="ORF">OTU49_016441</name>
</gene>
<dbReference type="GO" id="GO:0005634">
    <property type="term" value="C:nucleus"/>
    <property type="evidence" value="ECO:0007669"/>
    <property type="project" value="TreeGrafter"/>
</dbReference>
<evidence type="ECO:0000256" key="10">
    <source>
        <dbReference type="ARBA" id="ARBA00023128"/>
    </source>
</evidence>
<dbReference type="InterPro" id="IPR001604">
    <property type="entry name" value="Endo_G_ENPP1-like_dom"/>
</dbReference>
<dbReference type="CDD" id="cd00091">
    <property type="entry name" value="NUC"/>
    <property type="match status" value="1"/>
</dbReference>
<evidence type="ECO:0000256" key="6">
    <source>
        <dbReference type="ARBA" id="ARBA00022759"/>
    </source>
</evidence>
<keyword evidence="11" id="KW-1015">Disulfide bond</keyword>
<dbReference type="GO" id="GO:0003676">
    <property type="term" value="F:nucleic acid binding"/>
    <property type="evidence" value="ECO:0007669"/>
    <property type="project" value="InterPro"/>
</dbReference>
<evidence type="ECO:0000256" key="11">
    <source>
        <dbReference type="ARBA" id="ARBA00023157"/>
    </source>
</evidence>
<keyword evidence="18" id="KW-1185">Reference proteome</keyword>
<evidence type="ECO:0000256" key="7">
    <source>
        <dbReference type="ARBA" id="ARBA00022801"/>
    </source>
</evidence>
<dbReference type="InterPro" id="IPR040255">
    <property type="entry name" value="Non-specific_endonuclease"/>
</dbReference>
<dbReference type="SMART" id="SM00892">
    <property type="entry name" value="Endonuclease_NS"/>
    <property type="match status" value="1"/>
</dbReference>
<sequence length="312" mass="34942">MSKLLRRGFQLAGLGGAVGMGYLLGQNGSHKSSLLSSFPALETVSAAAIQGSVMNITAPDVIPPPASNAPRISQIMRFGFPGLANIRALDDYVISYDTRNRVPYWVCEHLNDANVTRNPEVDRSQCIFHEDFSIHEFFRSENSDYKGSGFDRGHMAAAGNHGLNMRDCRQTFLLSNMAPQVGEGFNRGKWNELEKYCRKKARQYANVYVCTGPLYLPRRDDDGKLYVKYQMIGQNHVAVPTHFFKVVVSEANTGELELESFLLPNAYIENAVPLSTFYVSTDVIERASGLLFFDKISKKKFQKINGNKTGWF</sequence>
<keyword evidence="7 14" id="KW-0378">Hydrolase</keyword>
<evidence type="ECO:0000256" key="2">
    <source>
        <dbReference type="ARBA" id="ARBA00004173"/>
    </source>
</evidence>
<proteinExistence type="inferred from homology"/>
<dbReference type="PROSITE" id="PS01070">
    <property type="entry name" value="NUCLEASE_NON_SPEC"/>
    <property type="match status" value="1"/>
</dbReference>
<dbReference type="InterPro" id="IPR044929">
    <property type="entry name" value="DNA/RNA_non-sp_Endonuclease_sf"/>
</dbReference>
<evidence type="ECO:0000259" key="16">
    <source>
        <dbReference type="SMART" id="SM00892"/>
    </source>
</evidence>
<dbReference type="EC" id="3.1.30.-" evidence="14"/>
<dbReference type="SUPFAM" id="SSF54060">
    <property type="entry name" value="His-Me finger endonucleases"/>
    <property type="match status" value="1"/>
</dbReference>
<dbReference type="GO" id="GO:0006309">
    <property type="term" value="P:apoptotic DNA fragmentation"/>
    <property type="evidence" value="ECO:0007669"/>
    <property type="project" value="TreeGrafter"/>
</dbReference>
<reference evidence="17 18" key="1">
    <citation type="journal article" date="2024" name="BMC Genomics">
        <title>Genome assembly of redclaw crayfish (Cherax quadricarinatus) provides insights into its immune adaptation and hypoxia tolerance.</title>
        <authorList>
            <person name="Liu Z."/>
            <person name="Zheng J."/>
            <person name="Li H."/>
            <person name="Fang K."/>
            <person name="Wang S."/>
            <person name="He J."/>
            <person name="Zhou D."/>
            <person name="Weng S."/>
            <person name="Chi M."/>
            <person name="Gu Z."/>
            <person name="He J."/>
            <person name="Li F."/>
            <person name="Wang M."/>
        </authorList>
    </citation>
    <scope>NUCLEOTIDE SEQUENCE [LARGE SCALE GENOMIC DNA]</scope>
    <source>
        <strain evidence="17">ZL_2023a</strain>
    </source>
</reference>
<evidence type="ECO:0000256" key="3">
    <source>
        <dbReference type="ARBA" id="ARBA00010052"/>
    </source>
</evidence>
<feature type="domain" description="DNA/RNA non-specific endonuclease/pyrophosphatase/phosphodiesterase" evidence="16">
    <location>
        <begin position="88"/>
        <end position="299"/>
    </location>
</feature>
<evidence type="ECO:0000259" key="15">
    <source>
        <dbReference type="SMART" id="SM00477"/>
    </source>
</evidence>
<evidence type="ECO:0000256" key="9">
    <source>
        <dbReference type="ARBA" id="ARBA00022946"/>
    </source>
</evidence>
<feature type="binding site" evidence="13">
    <location>
        <position position="186"/>
    </location>
    <ligand>
        <name>Mg(2+)</name>
        <dbReference type="ChEBI" id="CHEBI:18420"/>
        <note>catalytic</note>
    </ligand>
</feature>
<evidence type="ECO:0000313" key="18">
    <source>
        <dbReference type="Proteomes" id="UP001445076"/>
    </source>
</evidence>
<dbReference type="InterPro" id="IPR044925">
    <property type="entry name" value="His-Me_finger_sf"/>
</dbReference>
<name>A0AAW0Y6M4_CHEQU</name>
<comment type="similarity">
    <text evidence="3 14">Belongs to the DNA/RNA non-specific endonuclease family.</text>
</comment>
<keyword evidence="8" id="KW-0460">Magnesium</keyword>
<dbReference type="GO" id="GO:0000014">
    <property type="term" value="F:single-stranded DNA endodeoxyribonuclease activity"/>
    <property type="evidence" value="ECO:0007669"/>
    <property type="project" value="TreeGrafter"/>
</dbReference>
<evidence type="ECO:0000256" key="5">
    <source>
        <dbReference type="ARBA" id="ARBA00022723"/>
    </source>
</evidence>
<comment type="cofactor">
    <cofactor evidence="1 14">
        <name>Mg(2+)</name>
        <dbReference type="ChEBI" id="CHEBI:18420"/>
    </cofactor>
</comment>
<dbReference type="AlphaFoldDB" id="A0AAW0Y6M4"/>
<dbReference type="GO" id="GO:0004521">
    <property type="term" value="F:RNA endonuclease activity"/>
    <property type="evidence" value="ECO:0007669"/>
    <property type="project" value="TreeGrafter"/>
</dbReference>
<evidence type="ECO:0000313" key="17">
    <source>
        <dbReference type="EMBL" id="KAK8747535.1"/>
    </source>
</evidence>
<keyword evidence="6 14" id="KW-0255">Endonuclease</keyword>
<dbReference type="Gene3D" id="3.40.570.10">
    <property type="entry name" value="Extracellular Endonuclease, subunit A"/>
    <property type="match status" value="1"/>
</dbReference>
<dbReference type="Proteomes" id="UP001445076">
    <property type="component" value="Unassembled WGS sequence"/>
</dbReference>
<keyword evidence="4 14" id="KW-0540">Nuclease</keyword>
<dbReference type="PANTHER" id="PTHR13966:SF5">
    <property type="entry name" value="ENDONUCLEASE G, MITOCHONDRIAL"/>
    <property type="match status" value="1"/>
</dbReference>
<evidence type="ECO:0000256" key="8">
    <source>
        <dbReference type="ARBA" id="ARBA00022842"/>
    </source>
</evidence>
<dbReference type="PANTHER" id="PTHR13966">
    <property type="entry name" value="ENDONUCLEASE RELATED"/>
    <property type="match status" value="1"/>
</dbReference>
<keyword evidence="5 13" id="KW-0479">Metal-binding</keyword>
<evidence type="ECO:0000256" key="1">
    <source>
        <dbReference type="ARBA" id="ARBA00001946"/>
    </source>
</evidence>
<accession>A0AAW0Y6M4</accession>
<keyword evidence="10" id="KW-0496">Mitochondrion</keyword>
<dbReference type="InterPro" id="IPR018524">
    <property type="entry name" value="DNA/RNA_endonuclease_AS"/>
</dbReference>
<feature type="domain" description="ENPP1-3/EXOG-like endonuclease/phosphodiesterase" evidence="15">
    <location>
        <begin position="89"/>
        <end position="299"/>
    </location>
</feature>
<comment type="caution">
    <text evidence="17">The sequence shown here is derived from an EMBL/GenBank/DDBJ whole genome shotgun (WGS) entry which is preliminary data.</text>
</comment>
<comment type="subcellular location">
    <subcellularLocation>
        <location evidence="2">Mitochondrion</location>
    </subcellularLocation>
</comment>